<evidence type="ECO:0000256" key="1">
    <source>
        <dbReference type="ARBA" id="ARBA00023015"/>
    </source>
</evidence>
<name>A0ABU1ZZ63_9CORY</name>
<accession>A0ABU1ZZ63</accession>
<dbReference type="Proteomes" id="UP001180840">
    <property type="component" value="Unassembled WGS sequence"/>
</dbReference>
<dbReference type="CDD" id="cd00090">
    <property type="entry name" value="HTH_ARSR"/>
    <property type="match status" value="1"/>
</dbReference>
<dbReference type="RefSeq" id="WP_290195726.1">
    <property type="nucleotide sequence ID" value="NZ_CP047654.1"/>
</dbReference>
<organism evidence="5 6">
    <name type="scientific">Corynebacterium guangdongense</name>
    <dbReference type="NCBI Taxonomy" id="1783348"/>
    <lineage>
        <taxon>Bacteria</taxon>
        <taxon>Bacillati</taxon>
        <taxon>Actinomycetota</taxon>
        <taxon>Actinomycetes</taxon>
        <taxon>Mycobacteriales</taxon>
        <taxon>Corynebacteriaceae</taxon>
        <taxon>Corynebacterium</taxon>
    </lineage>
</organism>
<keyword evidence="3" id="KW-0804">Transcription</keyword>
<dbReference type="Pfam" id="PF13412">
    <property type="entry name" value="HTH_24"/>
    <property type="match status" value="1"/>
</dbReference>
<dbReference type="InterPro" id="IPR011008">
    <property type="entry name" value="Dimeric_a/b-barrel"/>
</dbReference>
<dbReference type="InterPro" id="IPR019888">
    <property type="entry name" value="Tscrpt_reg_AsnC-like"/>
</dbReference>
<dbReference type="EMBL" id="JAVDXZ010000001">
    <property type="protein sequence ID" value="MDR7330233.1"/>
    <property type="molecule type" value="Genomic_DNA"/>
</dbReference>
<reference evidence="5" key="1">
    <citation type="submission" date="2023-07" db="EMBL/GenBank/DDBJ databases">
        <title>Sequencing the genomes of 1000 actinobacteria strains.</title>
        <authorList>
            <person name="Klenk H.-P."/>
        </authorList>
    </citation>
    <scope>NUCLEOTIDE SEQUENCE</scope>
    <source>
        <strain evidence="5">DSM 107476</strain>
    </source>
</reference>
<evidence type="ECO:0000259" key="4">
    <source>
        <dbReference type="PROSITE" id="PS50956"/>
    </source>
</evidence>
<sequence length="154" mass="16868">MDDVDRRILTLVQENARISAAGLAHHTGVSSSTCLRRLRALEDEGVIEGFHARVDPAALGFSTQVIAFITLGKEDRATVEALEEGLAAIPEVLTAERLFGDPDFLIRLVARDLTDYQRLRDDHLAALPGVEKITSTLVMRTVVDDRAVPADHLD</sequence>
<dbReference type="SUPFAM" id="SSF54909">
    <property type="entry name" value="Dimeric alpha+beta barrel"/>
    <property type="match status" value="1"/>
</dbReference>
<dbReference type="PANTHER" id="PTHR30154:SF34">
    <property type="entry name" value="TRANSCRIPTIONAL REGULATOR AZLB"/>
    <property type="match status" value="1"/>
</dbReference>
<dbReference type="InterPro" id="IPR036388">
    <property type="entry name" value="WH-like_DNA-bd_sf"/>
</dbReference>
<dbReference type="PANTHER" id="PTHR30154">
    <property type="entry name" value="LEUCINE-RESPONSIVE REGULATORY PROTEIN"/>
    <property type="match status" value="1"/>
</dbReference>
<dbReference type="PRINTS" id="PR00033">
    <property type="entry name" value="HTHASNC"/>
</dbReference>
<evidence type="ECO:0000256" key="3">
    <source>
        <dbReference type="ARBA" id="ARBA00023163"/>
    </source>
</evidence>
<dbReference type="GO" id="GO:0003677">
    <property type="term" value="F:DNA binding"/>
    <property type="evidence" value="ECO:0007669"/>
    <property type="project" value="UniProtKB-KW"/>
</dbReference>
<dbReference type="Gene3D" id="3.30.70.920">
    <property type="match status" value="1"/>
</dbReference>
<evidence type="ECO:0000313" key="5">
    <source>
        <dbReference type="EMBL" id="MDR7330233.1"/>
    </source>
</evidence>
<dbReference type="SUPFAM" id="SSF46785">
    <property type="entry name" value="Winged helix' DNA-binding domain"/>
    <property type="match status" value="1"/>
</dbReference>
<evidence type="ECO:0000256" key="2">
    <source>
        <dbReference type="ARBA" id="ARBA00023125"/>
    </source>
</evidence>
<comment type="caution">
    <text evidence="5">The sequence shown here is derived from an EMBL/GenBank/DDBJ whole genome shotgun (WGS) entry which is preliminary data.</text>
</comment>
<gene>
    <name evidence="5" type="ORF">J2S39_001909</name>
</gene>
<dbReference type="PROSITE" id="PS50956">
    <property type="entry name" value="HTH_ASNC_2"/>
    <property type="match status" value="1"/>
</dbReference>
<dbReference type="Pfam" id="PF01037">
    <property type="entry name" value="AsnC_trans_reg"/>
    <property type="match status" value="1"/>
</dbReference>
<proteinExistence type="predicted"/>
<feature type="domain" description="HTH asnC-type" evidence="4">
    <location>
        <begin position="1"/>
        <end position="62"/>
    </location>
</feature>
<keyword evidence="1" id="KW-0805">Transcription regulation</keyword>
<dbReference type="SMART" id="SM00344">
    <property type="entry name" value="HTH_ASNC"/>
    <property type="match status" value="1"/>
</dbReference>
<protein>
    <submittedName>
        <fullName evidence="5">DNA-binding Lrp family transcriptional regulator</fullName>
    </submittedName>
</protein>
<evidence type="ECO:0000313" key="6">
    <source>
        <dbReference type="Proteomes" id="UP001180840"/>
    </source>
</evidence>
<dbReference type="InterPro" id="IPR011991">
    <property type="entry name" value="ArsR-like_HTH"/>
</dbReference>
<dbReference type="Gene3D" id="1.10.10.10">
    <property type="entry name" value="Winged helix-like DNA-binding domain superfamily/Winged helix DNA-binding domain"/>
    <property type="match status" value="1"/>
</dbReference>
<keyword evidence="2 5" id="KW-0238">DNA-binding</keyword>
<dbReference type="InterPro" id="IPR036390">
    <property type="entry name" value="WH_DNA-bd_sf"/>
</dbReference>
<dbReference type="InterPro" id="IPR019887">
    <property type="entry name" value="Tscrpt_reg_AsnC/Lrp_C"/>
</dbReference>
<dbReference type="InterPro" id="IPR000485">
    <property type="entry name" value="AsnC-type_HTH_dom"/>
</dbReference>
<keyword evidence="6" id="KW-1185">Reference proteome</keyword>